<keyword evidence="2" id="KW-0282">Flagellum</keyword>
<protein>
    <submittedName>
        <fullName evidence="2">Flagellar protein FlaG</fullName>
    </submittedName>
</protein>
<keyword evidence="2" id="KW-0969">Cilium</keyword>
<comment type="caution">
    <text evidence="2">The sequence shown here is derived from an EMBL/GenBank/DDBJ whole genome shotgun (WGS) entry which is preliminary data.</text>
</comment>
<feature type="region of interest" description="Disordered" evidence="1">
    <location>
        <begin position="1"/>
        <end position="50"/>
    </location>
</feature>
<dbReference type="PANTHER" id="PTHR37166:SF1">
    <property type="entry name" value="PROTEIN FLAG"/>
    <property type="match status" value="1"/>
</dbReference>
<keyword evidence="2" id="KW-0966">Cell projection</keyword>
<accession>A0A1J5QRR7</accession>
<reference evidence="2" key="1">
    <citation type="submission" date="2016-10" db="EMBL/GenBank/DDBJ databases">
        <title>Sequence of Gallionella enrichment culture.</title>
        <authorList>
            <person name="Poehlein A."/>
            <person name="Muehling M."/>
            <person name="Daniel R."/>
        </authorList>
    </citation>
    <scope>NUCLEOTIDE SEQUENCE</scope>
</reference>
<evidence type="ECO:0000313" key="2">
    <source>
        <dbReference type="EMBL" id="OIQ86310.1"/>
    </source>
</evidence>
<proteinExistence type="predicted"/>
<dbReference type="PANTHER" id="PTHR37166">
    <property type="entry name" value="PROTEIN FLAG"/>
    <property type="match status" value="1"/>
</dbReference>
<organism evidence="2">
    <name type="scientific">mine drainage metagenome</name>
    <dbReference type="NCBI Taxonomy" id="410659"/>
    <lineage>
        <taxon>unclassified sequences</taxon>
        <taxon>metagenomes</taxon>
        <taxon>ecological metagenomes</taxon>
    </lineage>
</organism>
<feature type="compositionally biased region" description="Polar residues" evidence="1">
    <location>
        <begin position="34"/>
        <end position="50"/>
    </location>
</feature>
<dbReference type="Pfam" id="PF03646">
    <property type="entry name" value="FlaG"/>
    <property type="match status" value="1"/>
</dbReference>
<dbReference type="InterPro" id="IPR035924">
    <property type="entry name" value="FlaG-like_sf"/>
</dbReference>
<sequence>MDISSLGAVGSPVAQQSPPAPQAQGTSGPPAAQPATQADSAQQMPSAEQVQQAIKTVQQMVQSQASNLQFSVDQATGKTIVTVVDTSTNQVIRQIPSKEMVAIAHAIDQMQAKGQGLMLTQQA</sequence>
<dbReference type="InterPro" id="IPR005186">
    <property type="entry name" value="FlaG"/>
</dbReference>
<gene>
    <name evidence="2" type="ORF">GALL_318540</name>
</gene>
<dbReference type="Gene3D" id="3.30.160.170">
    <property type="entry name" value="FlaG-like"/>
    <property type="match status" value="1"/>
</dbReference>
<name>A0A1J5QRR7_9ZZZZ</name>
<dbReference type="EMBL" id="MLJW01000488">
    <property type="protein sequence ID" value="OIQ86310.1"/>
    <property type="molecule type" value="Genomic_DNA"/>
</dbReference>
<dbReference type="AlphaFoldDB" id="A0A1J5QRR7"/>
<evidence type="ECO:0000256" key="1">
    <source>
        <dbReference type="SAM" id="MobiDB-lite"/>
    </source>
</evidence>
<dbReference type="SUPFAM" id="SSF160214">
    <property type="entry name" value="FlaG-like"/>
    <property type="match status" value="1"/>
</dbReference>